<keyword evidence="7" id="KW-0697">Rotamase</keyword>
<dbReference type="GO" id="GO:0005681">
    <property type="term" value="C:spliceosomal complex"/>
    <property type="evidence" value="ECO:0007669"/>
    <property type="project" value="UniProtKB-KW"/>
</dbReference>
<dbReference type="Pfam" id="PF00160">
    <property type="entry name" value="Pro_isomerase"/>
    <property type="match status" value="1"/>
</dbReference>
<feature type="region of interest" description="Disordered" evidence="11">
    <location>
        <begin position="441"/>
        <end position="462"/>
    </location>
</feature>
<dbReference type="GO" id="GO:0008380">
    <property type="term" value="P:RNA splicing"/>
    <property type="evidence" value="ECO:0007669"/>
    <property type="project" value="UniProtKB-KW"/>
</dbReference>
<keyword evidence="6" id="KW-0747">Spliceosome</keyword>
<dbReference type="PROSITE" id="PS50072">
    <property type="entry name" value="CSA_PPIASE_2"/>
    <property type="match status" value="1"/>
</dbReference>
<dbReference type="Pfam" id="PF08231">
    <property type="entry name" value="SYF2"/>
    <property type="match status" value="1"/>
</dbReference>
<evidence type="ECO:0000256" key="3">
    <source>
        <dbReference type="ARBA" id="ARBA00010028"/>
    </source>
</evidence>
<evidence type="ECO:0000313" key="13">
    <source>
        <dbReference type="EMBL" id="CAE0444928.1"/>
    </source>
</evidence>
<organism evidence="13">
    <name type="scientific">Aplanochytrium stocchinoi</name>
    <dbReference type="NCBI Taxonomy" id="215587"/>
    <lineage>
        <taxon>Eukaryota</taxon>
        <taxon>Sar</taxon>
        <taxon>Stramenopiles</taxon>
        <taxon>Bigyra</taxon>
        <taxon>Labyrinthulomycetes</taxon>
        <taxon>Thraustochytrida</taxon>
        <taxon>Thraustochytriidae</taxon>
        <taxon>Aplanochytrium</taxon>
    </lineage>
</organism>
<name>A0A7S3PN82_9STRA</name>
<dbReference type="GO" id="GO:0005737">
    <property type="term" value="C:cytoplasm"/>
    <property type="evidence" value="ECO:0007669"/>
    <property type="project" value="TreeGrafter"/>
</dbReference>
<feature type="region of interest" description="Disordered" evidence="11">
    <location>
        <begin position="170"/>
        <end position="200"/>
    </location>
</feature>
<reference evidence="13" key="1">
    <citation type="submission" date="2021-01" db="EMBL/GenBank/DDBJ databases">
        <authorList>
            <person name="Corre E."/>
            <person name="Pelletier E."/>
            <person name="Niang G."/>
            <person name="Scheremetjew M."/>
            <person name="Finn R."/>
            <person name="Kale V."/>
            <person name="Holt S."/>
            <person name="Cochrane G."/>
            <person name="Meng A."/>
            <person name="Brown T."/>
            <person name="Cohen L."/>
        </authorList>
    </citation>
    <scope>NUCLEOTIDE SEQUENCE</scope>
    <source>
        <strain evidence="13">GSBS06</strain>
    </source>
</reference>
<evidence type="ECO:0000256" key="10">
    <source>
        <dbReference type="ARBA" id="ARBA00023242"/>
    </source>
</evidence>
<feature type="compositionally biased region" description="Basic and acidic residues" evidence="11">
    <location>
        <begin position="217"/>
        <end position="229"/>
    </location>
</feature>
<dbReference type="FunFam" id="2.40.100.10:FF:000022">
    <property type="entry name" value="Peptidyl-prolyl cis-trans isomerase CYP95"/>
    <property type="match status" value="1"/>
</dbReference>
<dbReference type="PANTHER" id="PTHR11071:SF561">
    <property type="entry name" value="PEPTIDYL-PROLYL CIS-TRANS ISOMERASE D-RELATED"/>
    <property type="match status" value="1"/>
</dbReference>
<sequence>MVRPVVFFDITVGGNDIGRIEFELFNEIVPKTVENFRALCTGERNIGTSGVPLYYKGSNLHRIIHGFMAQGGDFTNHDGTGGESIYGIKFGDENFTSKHDRRGRLSMANAGKNSNGSQFFITFAPAPHLNGKHVVFGTVKSGYKVLDIIENVSTGKNDVPREPVKIKHCGEIGAQKQESKKSNEEKISENSKTEKVVDESPEERASFLYSAVRKRVDKTQERREKEAKYVAKAASDFPVPTPSNPDAHFRDEESRRNAEERLDERKLLSAEKQNEKLAQMDPRKRRLFELRQKMSKGRLANQQEVLEEHKRFTSKGLERKKRVEEWEQDQDKKLEELVKIGGSKETIHMLETAEKASERDMKKRKKMENVKNSLNRGGLYNQDASYFAYKRRTANMPKVDTETIPANGSGAALDFGKNDSVRPEYVNRMVNELDSIQKRRAEMKKKSKGKVQEGEDITGINQSNDKWNKRLARAYDKYTLETRQNIERGTAL</sequence>
<gene>
    <name evidence="13" type="ORF">ASTO00021_LOCUS14966</name>
</gene>
<evidence type="ECO:0000256" key="11">
    <source>
        <dbReference type="SAM" id="MobiDB-lite"/>
    </source>
</evidence>
<evidence type="ECO:0000256" key="7">
    <source>
        <dbReference type="ARBA" id="ARBA00023110"/>
    </source>
</evidence>
<comment type="subcellular location">
    <subcellularLocation>
        <location evidence="2">Nucleus</location>
    </subcellularLocation>
</comment>
<dbReference type="AlphaFoldDB" id="A0A7S3PN82"/>
<dbReference type="GO" id="GO:0006397">
    <property type="term" value="P:mRNA processing"/>
    <property type="evidence" value="ECO:0007669"/>
    <property type="project" value="UniProtKB-KW"/>
</dbReference>
<evidence type="ECO:0000256" key="4">
    <source>
        <dbReference type="ARBA" id="ARBA00013194"/>
    </source>
</evidence>
<feature type="compositionally biased region" description="Basic and acidic residues" evidence="11">
    <location>
        <begin position="177"/>
        <end position="200"/>
    </location>
</feature>
<feature type="domain" description="PPIase cyclophilin-type" evidence="12">
    <location>
        <begin position="7"/>
        <end position="171"/>
    </location>
</feature>
<evidence type="ECO:0000256" key="8">
    <source>
        <dbReference type="ARBA" id="ARBA00023187"/>
    </source>
</evidence>
<evidence type="ECO:0000256" key="2">
    <source>
        <dbReference type="ARBA" id="ARBA00004123"/>
    </source>
</evidence>
<evidence type="ECO:0000259" key="12">
    <source>
        <dbReference type="PROSITE" id="PS50072"/>
    </source>
</evidence>
<accession>A0A7S3PN82</accession>
<dbReference type="PRINTS" id="PR00153">
    <property type="entry name" value="CSAPPISMRASE"/>
</dbReference>
<protein>
    <recommendedName>
        <fullName evidence="4">peptidylprolyl isomerase</fullName>
        <ecNumber evidence="4">5.2.1.8</ecNumber>
    </recommendedName>
</protein>
<keyword evidence="5" id="KW-0507">mRNA processing</keyword>
<dbReference type="PANTHER" id="PTHR11071">
    <property type="entry name" value="PEPTIDYL-PROLYL CIS-TRANS ISOMERASE"/>
    <property type="match status" value="1"/>
</dbReference>
<dbReference type="EMBL" id="HBIN01019625">
    <property type="protein sequence ID" value="CAE0444928.1"/>
    <property type="molecule type" value="Transcribed_RNA"/>
</dbReference>
<evidence type="ECO:0000256" key="5">
    <source>
        <dbReference type="ARBA" id="ARBA00022664"/>
    </source>
</evidence>
<dbReference type="GO" id="GO:0016018">
    <property type="term" value="F:cyclosporin A binding"/>
    <property type="evidence" value="ECO:0007669"/>
    <property type="project" value="TreeGrafter"/>
</dbReference>
<evidence type="ECO:0000256" key="9">
    <source>
        <dbReference type="ARBA" id="ARBA00023235"/>
    </source>
</evidence>
<comment type="catalytic activity">
    <reaction evidence="1">
        <text>[protein]-peptidylproline (omega=180) = [protein]-peptidylproline (omega=0)</text>
        <dbReference type="Rhea" id="RHEA:16237"/>
        <dbReference type="Rhea" id="RHEA-COMP:10747"/>
        <dbReference type="Rhea" id="RHEA-COMP:10748"/>
        <dbReference type="ChEBI" id="CHEBI:83833"/>
        <dbReference type="ChEBI" id="CHEBI:83834"/>
        <dbReference type="EC" id="5.2.1.8"/>
    </reaction>
</comment>
<dbReference type="GO" id="GO:0003755">
    <property type="term" value="F:peptidyl-prolyl cis-trans isomerase activity"/>
    <property type="evidence" value="ECO:0007669"/>
    <property type="project" value="UniProtKB-KW"/>
</dbReference>
<feature type="compositionally biased region" description="Basic and acidic residues" evidence="11">
    <location>
        <begin position="247"/>
        <end position="275"/>
    </location>
</feature>
<evidence type="ECO:0000256" key="1">
    <source>
        <dbReference type="ARBA" id="ARBA00000971"/>
    </source>
</evidence>
<proteinExistence type="inferred from homology"/>
<dbReference type="InterPro" id="IPR013260">
    <property type="entry name" value="mRNA_splic_SYF2"/>
</dbReference>
<keyword evidence="9" id="KW-0413">Isomerase</keyword>
<keyword evidence="10" id="KW-0539">Nucleus</keyword>
<feature type="region of interest" description="Disordered" evidence="11">
    <location>
        <begin position="216"/>
        <end position="284"/>
    </location>
</feature>
<dbReference type="SUPFAM" id="SSF50891">
    <property type="entry name" value="Cyclophilin-like"/>
    <property type="match status" value="1"/>
</dbReference>
<dbReference type="EC" id="5.2.1.8" evidence="4"/>
<evidence type="ECO:0000256" key="6">
    <source>
        <dbReference type="ARBA" id="ARBA00022728"/>
    </source>
</evidence>
<keyword evidence="8" id="KW-0508">mRNA splicing</keyword>
<dbReference type="InterPro" id="IPR002130">
    <property type="entry name" value="Cyclophilin-type_PPIase_dom"/>
</dbReference>
<dbReference type="InterPro" id="IPR029000">
    <property type="entry name" value="Cyclophilin-like_dom_sf"/>
</dbReference>
<dbReference type="GO" id="GO:0006457">
    <property type="term" value="P:protein folding"/>
    <property type="evidence" value="ECO:0007669"/>
    <property type="project" value="TreeGrafter"/>
</dbReference>
<comment type="similarity">
    <text evidence="3">Belongs to the SYF2 family.</text>
</comment>
<dbReference type="Gene3D" id="2.40.100.10">
    <property type="entry name" value="Cyclophilin-like"/>
    <property type="match status" value="1"/>
</dbReference>